<dbReference type="Proteomes" id="UP000552241">
    <property type="component" value="Unassembled WGS sequence"/>
</dbReference>
<accession>A0A838ZSC2</accession>
<reference evidence="1 2" key="1">
    <citation type="submission" date="2020-07" db="EMBL/GenBank/DDBJ databases">
        <title>Moheibacter lacus sp. nov., a member of the family Flavobacteriaceae isolated from freshwater lake sediment.</title>
        <authorList>
            <person name="Liu Y."/>
        </authorList>
    </citation>
    <scope>NUCLEOTIDE SEQUENCE [LARGE SCALE GENOMIC DNA]</scope>
    <source>
        <strain evidence="1 2">BDHS18</strain>
    </source>
</reference>
<gene>
    <name evidence="1" type="ORF">HU137_06285</name>
</gene>
<evidence type="ECO:0000313" key="1">
    <source>
        <dbReference type="EMBL" id="MBA5629379.1"/>
    </source>
</evidence>
<proteinExistence type="predicted"/>
<dbReference type="RefSeq" id="WP_182042935.1">
    <property type="nucleotide sequence ID" value="NZ_JACDZE010000001.1"/>
</dbReference>
<protein>
    <submittedName>
        <fullName evidence="1">Uncharacterized protein</fullName>
    </submittedName>
</protein>
<sequence length="68" mass="8246">MEFQEKRSKLIERLSNVENEIVLDEIEKILNQEDNVEFDFDKAFAEGYTVAEFKEEIFNRIKAYPWKK</sequence>
<dbReference type="EMBL" id="JACDZE010000001">
    <property type="protein sequence ID" value="MBA5629379.1"/>
    <property type="molecule type" value="Genomic_DNA"/>
</dbReference>
<organism evidence="1 2">
    <name type="scientific">Moheibacter lacus</name>
    <dbReference type="NCBI Taxonomy" id="2745851"/>
    <lineage>
        <taxon>Bacteria</taxon>
        <taxon>Pseudomonadati</taxon>
        <taxon>Bacteroidota</taxon>
        <taxon>Flavobacteriia</taxon>
        <taxon>Flavobacteriales</taxon>
        <taxon>Weeksellaceae</taxon>
        <taxon>Moheibacter</taxon>
    </lineage>
</organism>
<evidence type="ECO:0000313" key="2">
    <source>
        <dbReference type="Proteomes" id="UP000552241"/>
    </source>
</evidence>
<comment type="caution">
    <text evidence="1">The sequence shown here is derived from an EMBL/GenBank/DDBJ whole genome shotgun (WGS) entry which is preliminary data.</text>
</comment>
<dbReference type="AlphaFoldDB" id="A0A838ZSC2"/>
<name>A0A838ZSC2_9FLAO</name>
<keyword evidence="2" id="KW-1185">Reference proteome</keyword>